<protein>
    <submittedName>
        <fullName evidence="4">Acyl carrier protein</fullName>
    </submittedName>
</protein>
<dbReference type="Proteomes" id="UP000199532">
    <property type="component" value="Unassembled WGS sequence"/>
</dbReference>
<sequence>MKEQLFQLLSMASGLPVSSISRDSHLTKDLGFDSLDTIDLVLQMEDQFHIAIPDEDYEKLQTVSQIEHYLSEKQLASA</sequence>
<keyword evidence="1" id="KW-0596">Phosphopantetheine</keyword>
<dbReference type="AlphaFoldDB" id="A0A1H6XZ55"/>
<dbReference type="InterPro" id="IPR009081">
    <property type="entry name" value="PP-bd_ACP"/>
</dbReference>
<dbReference type="Pfam" id="PF00550">
    <property type="entry name" value="PP-binding"/>
    <property type="match status" value="1"/>
</dbReference>
<evidence type="ECO:0000313" key="5">
    <source>
        <dbReference type="Proteomes" id="UP000199532"/>
    </source>
</evidence>
<dbReference type="PANTHER" id="PTHR20863">
    <property type="entry name" value="ACYL CARRIER PROTEIN"/>
    <property type="match status" value="1"/>
</dbReference>
<evidence type="ECO:0000259" key="3">
    <source>
        <dbReference type="PROSITE" id="PS50075"/>
    </source>
</evidence>
<dbReference type="GO" id="GO:0000036">
    <property type="term" value="F:acyl carrier activity"/>
    <property type="evidence" value="ECO:0007669"/>
    <property type="project" value="TreeGrafter"/>
</dbReference>
<accession>A0A1H6XZ55</accession>
<dbReference type="EMBL" id="FNXY01000006">
    <property type="protein sequence ID" value="SEJ30162.1"/>
    <property type="molecule type" value="Genomic_DNA"/>
</dbReference>
<dbReference type="InterPro" id="IPR036736">
    <property type="entry name" value="ACP-like_sf"/>
</dbReference>
<evidence type="ECO:0000313" key="4">
    <source>
        <dbReference type="EMBL" id="SEJ30162.1"/>
    </source>
</evidence>
<keyword evidence="2" id="KW-0597">Phosphoprotein</keyword>
<dbReference type="SUPFAM" id="SSF47336">
    <property type="entry name" value="ACP-like"/>
    <property type="match status" value="1"/>
</dbReference>
<feature type="domain" description="Carrier" evidence="3">
    <location>
        <begin position="1"/>
        <end position="74"/>
    </location>
</feature>
<dbReference type="STRING" id="408657.SAMN04487995_4074"/>
<dbReference type="OrthoDB" id="9804551at2"/>
<dbReference type="GO" id="GO:0016020">
    <property type="term" value="C:membrane"/>
    <property type="evidence" value="ECO:0007669"/>
    <property type="project" value="GOC"/>
</dbReference>
<dbReference type="PANTHER" id="PTHR20863:SF76">
    <property type="entry name" value="CARRIER DOMAIN-CONTAINING PROTEIN"/>
    <property type="match status" value="1"/>
</dbReference>
<evidence type="ECO:0000256" key="2">
    <source>
        <dbReference type="ARBA" id="ARBA00022553"/>
    </source>
</evidence>
<dbReference type="GO" id="GO:0009245">
    <property type="term" value="P:lipid A biosynthetic process"/>
    <property type="evidence" value="ECO:0007669"/>
    <property type="project" value="TreeGrafter"/>
</dbReference>
<dbReference type="RefSeq" id="WP_090338074.1">
    <property type="nucleotide sequence ID" value="NZ_FNXY01000006.1"/>
</dbReference>
<dbReference type="InterPro" id="IPR003231">
    <property type="entry name" value="ACP"/>
</dbReference>
<dbReference type="PROSITE" id="PS50075">
    <property type="entry name" value="CARRIER"/>
    <property type="match status" value="1"/>
</dbReference>
<reference evidence="4 5" key="1">
    <citation type="submission" date="2016-10" db="EMBL/GenBank/DDBJ databases">
        <authorList>
            <person name="de Groot N.N."/>
        </authorList>
    </citation>
    <scope>NUCLEOTIDE SEQUENCE [LARGE SCALE GENOMIC DNA]</scope>
    <source>
        <strain evidence="4 5">DSM 19938</strain>
    </source>
</reference>
<keyword evidence="5" id="KW-1185">Reference proteome</keyword>
<evidence type="ECO:0000256" key="1">
    <source>
        <dbReference type="ARBA" id="ARBA00022450"/>
    </source>
</evidence>
<dbReference type="Gene3D" id="1.10.1200.10">
    <property type="entry name" value="ACP-like"/>
    <property type="match status" value="1"/>
</dbReference>
<name>A0A1H6XZ55_9BACT</name>
<dbReference type="GO" id="GO:0000035">
    <property type="term" value="F:acyl binding"/>
    <property type="evidence" value="ECO:0007669"/>
    <property type="project" value="TreeGrafter"/>
</dbReference>
<proteinExistence type="predicted"/>
<organism evidence="4 5">
    <name type="scientific">Dyadobacter koreensis</name>
    <dbReference type="NCBI Taxonomy" id="408657"/>
    <lineage>
        <taxon>Bacteria</taxon>
        <taxon>Pseudomonadati</taxon>
        <taxon>Bacteroidota</taxon>
        <taxon>Cytophagia</taxon>
        <taxon>Cytophagales</taxon>
        <taxon>Spirosomataceae</taxon>
        <taxon>Dyadobacter</taxon>
    </lineage>
</organism>
<gene>
    <name evidence="4" type="ORF">SAMN04487995_4074</name>
</gene>
<dbReference type="GO" id="GO:0005829">
    <property type="term" value="C:cytosol"/>
    <property type="evidence" value="ECO:0007669"/>
    <property type="project" value="TreeGrafter"/>
</dbReference>